<sequence length="894" mass="100005">MPALLPRLLWSYWHAGEPPPLVCHSRESWAAQAPDWEVRLLNRSSVAAWLLEGVDFPASLWSQKPEHQALTLSPHCLNLAPPVPLLYTASSPPLHHLYNTSSPPLHHLYTASTPPLHDHYTASTPPLHHLYTASSPPLHHLYTTSTPPLHRLYTTSTPPLHRLFTTSTPPLHHLYTTSTPPLHHLYTTSSPPLHHLYTTSTPPLHHLFTTSTPPLHHLFTTSTPPLHRLFTISTPPLHHLFTTSSPPLHHLYTTSTPPLHHLYTTSTPPLHGFYTASTPPLHHLYTTSTPPLHHLYTTSTPLLTSTYPVSPLHHFDPTSTLTSPSTTNLASAATTNPIRLSMGPHRKPELSPQSDMIGIALQRRYGGLWVDASVILTQPLDWLLNEMQSHGGLVDFVRRARGPARSGSNYMNDAGVPELFFFASLPNSKFVSLWHAELWQLWARCPKLDAPGCVDRYDALQMNAWTRAGTRWRWGERVHPELRVHLHPGSVAQWVLQHHAAARLAFAPLRSTSPLLLITSAHARIPIASKHDMLSTINRLRLPLPAAADVVTAAGSWWEEILRLSLRPPPPRRRCEVISLPLLGLGNRLRSLASAYLFAERYGCSFHMRWRVTYDMPHAWADLFATPFAPPPDGFDEAAVGPPRAHENHWIEAYDPYRASTTVFRGGHSFKLPSMPSALYLWRKHLFFSRLRPAAAVAPHLLDTSGFLCYAKVDDIDLGANFFSRHSPLEVFVARVQKLPAHRRVYVASTSHEAKLAIRRAHAAARVTWAGEAGANASARGDDALWHRRDFIVDWFALATCSSILGSYGSSFSDEAVHYRGITKECLTARAVRADDDGYHALHTVADGQRFVSGWSSALADIYAEDDQPEVMSKYLMRDPLKKLFDGRRRGTAP</sequence>
<reference evidence="1 2" key="1">
    <citation type="journal article" date="2024" name="Science">
        <title>Giant polyketide synthase enzymes in the biosynthesis of giant marine polyether toxins.</title>
        <authorList>
            <person name="Fallon T.R."/>
            <person name="Shende V.V."/>
            <person name="Wierzbicki I.H."/>
            <person name="Pendleton A.L."/>
            <person name="Watervoot N.F."/>
            <person name="Auber R.P."/>
            <person name="Gonzalez D.J."/>
            <person name="Wisecaver J.H."/>
            <person name="Moore B.S."/>
        </authorList>
    </citation>
    <scope>NUCLEOTIDE SEQUENCE [LARGE SCALE GENOMIC DNA]</scope>
    <source>
        <strain evidence="1 2">12B1</strain>
    </source>
</reference>
<organism evidence="1 2">
    <name type="scientific">Prymnesium parvum</name>
    <name type="common">Toxic golden alga</name>
    <dbReference type="NCBI Taxonomy" id="97485"/>
    <lineage>
        <taxon>Eukaryota</taxon>
        <taxon>Haptista</taxon>
        <taxon>Haptophyta</taxon>
        <taxon>Prymnesiophyceae</taxon>
        <taxon>Prymnesiales</taxon>
        <taxon>Prymnesiaceae</taxon>
        <taxon>Prymnesium</taxon>
    </lineage>
</organism>
<name>A0AB34IHE4_PRYPA</name>
<keyword evidence="2" id="KW-1185">Reference proteome</keyword>
<evidence type="ECO:0000313" key="1">
    <source>
        <dbReference type="EMBL" id="KAL1496773.1"/>
    </source>
</evidence>
<accession>A0AB34IHE4</accession>
<dbReference type="EMBL" id="JBGBPQ010000028">
    <property type="protein sequence ID" value="KAL1496773.1"/>
    <property type="molecule type" value="Genomic_DNA"/>
</dbReference>
<dbReference type="Proteomes" id="UP001515480">
    <property type="component" value="Unassembled WGS sequence"/>
</dbReference>
<evidence type="ECO:0008006" key="3">
    <source>
        <dbReference type="Google" id="ProtNLM"/>
    </source>
</evidence>
<gene>
    <name evidence="1" type="ORF">AB1Y20_014362</name>
</gene>
<evidence type="ECO:0000313" key="2">
    <source>
        <dbReference type="Proteomes" id="UP001515480"/>
    </source>
</evidence>
<dbReference type="AlphaFoldDB" id="A0AB34IHE4"/>
<comment type="caution">
    <text evidence="1">The sequence shown here is derived from an EMBL/GenBank/DDBJ whole genome shotgun (WGS) entry which is preliminary data.</text>
</comment>
<proteinExistence type="predicted"/>
<dbReference type="SUPFAM" id="SSF53448">
    <property type="entry name" value="Nucleotide-diphospho-sugar transferases"/>
    <property type="match status" value="1"/>
</dbReference>
<dbReference type="InterPro" id="IPR029044">
    <property type="entry name" value="Nucleotide-diphossugar_trans"/>
</dbReference>
<protein>
    <recommendedName>
        <fullName evidence="3">Protein xylosyltransferase</fullName>
    </recommendedName>
</protein>